<keyword evidence="3 6" id="KW-1133">Transmembrane helix</keyword>
<gene>
    <name evidence="10" type="ORF">BCL64_11411</name>
</gene>
<feature type="transmembrane region" description="Helical" evidence="6">
    <location>
        <begin position="434"/>
        <end position="458"/>
    </location>
</feature>
<dbReference type="InterPro" id="IPR051533">
    <property type="entry name" value="WaaL-like"/>
</dbReference>
<sequence length="582" mass="65233">MTTDTAPNRRLIQWFIGTAIFTFTVLLHITFPNLGGTGLRMPHNAAVWMGFGLMMAIAMWPATRGVIRYSRFHIGLGLLLLALWLPFLWTWNEASLIALPRMLTVTAGAILLLGLAQLQLTRRDWWWLGMAILLGTLMETALCYAQLYLLEPGNWLGYDVERQQPYGIFQQRNVLASFLVTGLAVSAWLIGEARRGCERAISLLAPLFMPAILWFAGSVTGWLATLVVVPMLLIHLRDHDRRAFKLWGIALLMGILLAAALWALEAMGSPRSLESFSRTSGYRQYVYTHSLRMIAEEPLTGWGYGRFQHDFLHSFADWRAAQPINQPEIIEPYIVETFAHPHNELLLWGIEGGLLPMLAMFGFACWVAWRLWAHGPGGERVLLTALLVPLALHAMTELPFYHSQAHWLVFLLLLGMVAGSCWQEKERVNRYTFGIRIGAALVPTVLVVFMATHFHTLWQAKRYVETQGQEFSALTKVINPFGIGNTLEFLIMSQQLRAAAELGMGGMVNDYLVWAEGLSRTEPSPELFANMIRAEKTLSQGGNTLHSVIERSRRLFPASSEIDAASEGDPNATSSEKATSEP</sequence>
<evidence type="ECO:0000256" key="3">
    <source>
        <dbReference type="ARBA" id="ARBA00022989"/>
    </source>
</evidence>
<keyword evidence="11" id="KW-1185">Reference proteome</keyword>
<comment type="caution">
    <text evidence="10">The sequence shown here is derived from an EMBL/GenBank/DDBJ whole genome shotgun (WGS) entry which is preliminary data.</text>
</comment>
<feature type="domain" description="Protein glycosylation ligase" evidence="9">
    <location>
        <begin position="165"/>
        <end position="189"/>
    </location>
</feature>
<feature type="transmembrane region" description="Helical" evidence="6">
    <location>
        <begin position="125"/>
        <end position="149"/>
    </location>
</feature>
<evidence type="ECO:0000256" key="1">
    <source>
        <dbReference type="ARBA" id="ARBA00004141"/>
    </source>
</evidence>
<dbReference type="Pfam" id="PF15864">
    <property type="entry name" value="PglL_A"/>
    <property type="match status" value="1"/>
</dbReference>
<feature type="domain" description="O-antigen ligase-related" evidence="7">
    <location>
        <begin position="207"/>
        <end position="358"/>
    </location>
</feature>
<dbReference type="InterPro" id="IPR031726">
    <property type="entry name" value="PglL_A"/>
</dbReference>
<dbReference type="Pfam" id="PF11846">
    <property type="entry name" value="Wzy_C_2"/>
    <property type="match status" value="1"/>
</dbReference>
<evidence type="ECO:0000313" key="10">
    <source>
        <dbReference type="EMBL" id="PRY69220.1"/>
    </source>
</evidence>
<keyword evidence="2 6" id="KW-0812">Transmembrane</keyword>
<feature type="region of interest" description="Disordered" evidence="5">
    <location>
        <begin position="559"/>
        <end position="582"/>
    </location>
</feature>
<feature type="transmembrane region" description="Helical" evidence="6">
    <location>
        <begin position="345"/>
        <end position="369"/>
    </location>
</feature>
<proteinExistence type="predicted"/>
<comment type="subcellular location">
    <subcellularLocation>
        <location evidence="1">Membrane</location>
        <topology evidence="1">Multi-pass membrane protein</topology>
    </subcellularLocation>
</comment>
<feature type="transmembrane region" description="Helical" evidence="6">
    <location>
        <begin position="97"/>
        <end position="118"/>
    </location>
</feature>
<feature type="transmembrane region" description="Helical" evidence="6">
    <location>
        <begin position="381"/>
        <end position="398"/>
    </location>
</feature>
<evidence type="ECO:0000256" key="4">
    <source>
        <dbReference type="ARBA" id="ARBA00023136"/>
    </source>
</evidence>
<feature type="transmembrane region" description="Helical" evidence="6">
    <location>
        <begin position="212"/>
        <end position="234"/>
    </location>
</feature>
<feature type="transmembrane region" description="Helical" evidence="6">
    <location>
        <begin position="246"/>
        <end position="264"/>
    </location>
</feature>
<dbReference type="EMBL" id="PVTM01000014">
    <property type="protein sequence ID" value="PRY69220.1"/>
    <property type="molecule type" value="Genomic_DNA"/>
</dbReference>
<evidence type="ECO:0000313" key="11">
    <source>
        <dbReference type="Proteomes" id="UP000239896"/>
    </source>
</evidence>
<dbReference type="RefSeq" id="WP_106231918.1">
    <property type="nucleotide sequence ID" value="NZ_PVTM01000014.1"/>
</dbReference>
<dbReference type="Proteomes" id="UP000239896">
    <property type="component" value="Unassembled WGS sequence"/>
</dbReference>
<evidence type="ECO:0000256" key="2">
    <source>
        <dbReference type="ARBA" id="ARBA00022692"/>
    </source>
</evidence>
<protein>
    <submittedName>
        <fullName evidence="10">O-antigen polymerase</fullName>
    </submittedName>
</protein>
<accession>A0A2T0VG93</accession>
<evidence type="ECO:0000256" key="5">
    <source>
        <dbReference type="SAM" id="MobiDB-lite"/>
    </source>
</evidence>
<feature type="transmembrane region" description="Helical" evidence="6">
    <location>
        <begin position="12"/>
        <end position="31"/>
    </location>
</feature>
<organism evidence="10 11">
    <name type="scientific">Halomonas ventosae</name>
    <dbReference type="NCBI Taxonomy" id="229007"/>
    <lineage>
        <taxon>Bacteria</taxon>
        <taxon>Pseudomonadati</taxon>
        <taxon>Pseudomonadota</taxon>
        <taxon>Gammaproteobacteria</taxon>
        <taxon>Oceanospirillales</taxon>
        <taxon>Halomonadaceae</taxon>
        <taxon>Halomonas</taxon>
    </lineage>
</organism>
<feature type="transmembrane region" description="Helical" evidence="6">
    <location>
        <begin position="72"/>
        <end position="91"/>
    </location>
</feature>
<feature type="domain" description="Virulence factor membrane-bound polymerase C-terminal" evidence="8">
    <location>
        <begin position="382"/>
        <end position="559"/>
    </location>
</feature>
<feature type="compositionally biased region" description="Polar residues" evidence="5">
    <location>
        <begin position="571"/>
        <end position="582"/>
    </location>
</feature>
<dbReference type="PANTHER" id="PTHR37422:SF21">
    <property type="entry name" value="EXOQ-LIKE PROTEIN"/>
    <property type="match status" value="1"/>
</dbReference>
<evidence type="ECO:0000256" key="6">
    <source>
        <dbReference type="SAM" id="Phobius"/>
    </source>
</evidence>
<dbReference type="AlphaFoldDB" id="A0A2T0VG93"/>
<evidence type="ECO:0000259" key="8">
    <source>
        <dbReference type="Pfam" id="PF11846"/>
    </source>
</evidence>
<evidence type="ECO:0000259" key="7">
    <source>
        <dbReference type="Pfam" id="PF04932"/>
    </source>
</evidence>
<dbReference type="Pfam" id="PF04932">
    <property type="entry name" value="Wzy_C"/>
    <property type="match status" value="1"/>
</dbReference>
<dbReference type="InterPro" id="IPR021797">
    <property type="entry name" value="Wzy_C_2"/>
</dbReference>
<evidence type="ECO:0000259" key="9">
    <source>
        <dbReference type="Pfam" id="PF15864"/>
    </source>
</evidence>
<feature type="transmembrane region" description="Helical" evidence="6">
    <location>
        <begin position="43"/>
        <end position="60"/>
    </location>
</feature>
<dbReference type="GO" id="GO:0016020">
    <property type="term" value="C:membrane"/>
    <property type="evidence" value="ECO:0007669"/>
    <property type="project" value="UniProtKB-SubCell"/>
</dbReference>
<keyword evidence="4 6" id="KW-0472">Membrane</keyword>
<dbReference type="InterPro" id="IPR007016">
    <property type="entry name" value="O-antigen_ligase-rel_domated"/>
</dbReference>
<reference evidence="10 11" key="1">
    <citation type="submission" date="2018-03" db="EMBL/GenBank/DDBJ databases">
        <title>Comparative analysis of microorganisms from saline springs in Andes Mountain Range, Colombia.</title>
        <authorList>
            <person name="Rubin E."/>
        </authorList>
    </citation>
    <scope>NUCLEOTIDE SEQUENCE [LARGE SCALE GENOMIC DNA]</scope>
    <source>
        <strain evidence="10 11">USBA 854</strain>
    </source>
</reference>
<feature type="transmembrane region" description="Helical" evidence="6">
    <location>
        <begin position="404"/>
        <end position="422"/>
    </location>
</feature>
<dbReference type="PANTHER" id="PTHR37422">
    <property type="entry name" value="TEICHURONIC ACID BIOSYNTHESIS PROTEIN TUAE"/>
    <property type="match status" value="1"/>
</dbReference>
<name>A0A2T0VG93_9GAMM</name>